<feature type="transmembrane region" description="Helical" evidence="2">
    <location>
        <begin position="18"/>
        <end position="38"/>
    </location>
</feature>
<reference evidence="3 4" key="2">
    <citation type="submission" date="2019-09" db="EMBL/GenBank/DDBJ databases">
        <authorList>
            <person name="Jin C."/>
        </authorList>
    </citation>
    <scope>NUCLEOTIDE SEQUENCE [LARGE SCALE GENOMIC DNA]</scope>
    <source>
        <strain evidence="3 4">AN110305</strain>
    </source>
</reference>
<evidence type="ECO:0000313" key="3">
    <source>
        <dbReference type="EMBL" id="KAA2256957.1"/>
    </source>
</evidence>
<dbReference type="EMBL" id="VUOB01000048">
    <property type="protein sequence ID" value="KAA2256957.1"/>
    <property type="molecule type" value="Genomic_DNA"/>
</dbReference>
<evidence type="ECO:0000256" key="1">
    <source>
        <dbReference type="ARBA" id="ARBA00010157"/>
    </source>
</evidence>
<accession>A0A5B2X1G7</accession>
<gene>
    <name evidence="3" type="ORF">F0L68_25995</name>
</gene>
<feature type="non-terminal residue" evidence="3">
    <location>
        <position position="1"/>
    </location>
</feature>
<proteinExistence type="inferred from homology"/>
<comment type="similarity">
    <text evidence="1">Belongs to the resistance-nodulation-cell division (RND) (TC 2.A.6) family. MmpL subfamily.</text>
</comment>
<dbReference type="PANTHER" id="PTHR33406:SF11">
    <property type="entry name" value="MEMBRANE PROTEIN SCO6666-RELATED"/>
    <property type="match status" value="1"/>
</dbReference>
<sequence>LILVTGAFAFSQIAMMRFVGVGMILALALDATVVRMLLVPAVLRLLGRAAWWAPGPLRRV</sequence>
<evidence type="ECO:0008006" key="5">
    <source>
        <dbReference type="Google" id="ProtNLM"/>
    </source>
</evidence>
<dbReference type="OrthoDB" id="7051771at2"/>
<protein>
    <recommendedName>
        <fullName evidence="5">Membrane transport protein MMPL domain-containing protein</fullName>
    </recommendedName>
</protein>
<evidence type="ECO:0000256" key="2">
    <source>
        <dbReference type="SAM" id="Phobius"/>
    </source>
</evidence>
<dbReference type="RefSeq" id="WP_149852434.1">
    <property type="nucleotide sequence ID" value="NZ_VUOB01000048.1"/>
</dbReference>
<comment type="caution">
    <text evidence="3">The sequence shown here is derived from an EMBL/GenBank/DDBJ whole genome shotgun (WGS) entry which is preliminary data.</text>
</comment>
<name>A0A5B2X1G7_9PSEU</name>
<dbReference type="GO" id="GO:0005886">
    <property type="term" value="C:plasma membrane"/>
    <property type="evidence" value="ECO:0007669"/>
    <property type="project" value="TreeGrafter"/>
</dbReference>
<dbReference type="PANTHER" id="PTHR33406">
    <property type="entry name" value="MEMBRANE PROTEIN MJ1562-RELATED"/>
    <property type="match status" value="1"/>
</dbReference>
<keyword evidence="2" id="KW-0472">Membrane</keyword>
<keyword evidence="2" id="KW-0812">Transmembrane</keyword>
<keyword evidence="2" id="KW-1133">Transmembrane helix</keyword>
<organism evidence="3 4">
    <name type="scientific">Solihabitans fulvus</name>
    <dbReference type="NCBI Taxonomy" id="1892852"/>
    <lineage>
        <taxon>Bacteria</taxon>
        <taxon>Bacillati</taxon>
        <taxon>Actinomycetota</taxon>
        <taxon>Actinomycetes</taxon>
        <taxon>Pseudonocardiales</taxon>
        <taxon>Pseudonocardiaceae</taxon>
        <taxon>Solihabitans</taxon>
    </lineage>
</organism>
<reference evidence="3 4" key="1">
    <citation type="submission" date="2019-09" db="EMBL/GenBank/DDBJ databases">
        <title>Goodfellowia gen. nov., a new genus of the Pseudonocardineae related to Actinoalloteichus, containing Goodfellowia coeruleoviolacea gen. nov., comb. nov. gen. nov., comb. nov.</title>
        <authorList>
            <person name="Labeda D."/>
        </authorList>
    </citation>
    <scope>NUCLEOTIDE SEQUENCE [LARGE SCALE GENOMIC DNA]</scope>
    <source>
        <strain evidence="3 4">AN110305</strain>
    </source>
</reference>
<evidence type="ECO:0000313" key="4">
    <source>
        <dbReference type="Proteomes" id="UP000323454"/>
    </source>
</evidence>
<dbReference type="AlphaFoldDB" id="A0A5B2X1G7"/>
<keyword evidence="4" id="KW-1185">Reference proteome</keyword>
<dbReference type="InterPro" id="IPR050545">
    <property type="entry name" value="Mycobact_MmpL"/>
</dbReference>
<feature type="non-terminal residue" evidence="3">
    <location>
        <position position="60"/>
    </location>
</feature>
<dbReference type="Proteomes" id="UP000323454">
    <property type="component" value="Unassembled WGS sequence"/>
</dbReference>